<keyword evidence="6 10" id="KW-1133">Transmembrane helix</keyword>
<feature type="transmembrane region" description="Helical" evidence="10">
    <location>
        <begin position="133"/>
        <end position="158"/>
    </location>
</feature>
<comment type="similarity">
    <text evidence="2">Belongs to the tellurite-resistance/dicarboxylate transporter (TDT) family.</text>
</comment>
<dbReference type="Gene3D" id="1.50.10.150">
    <property type="entry name" value="Voltage-dependent anion channel"/>
    <property type="match status" value="1"/>
</dbReference>
<feature type="transmembrane region" description="Helical" evidence="10">
    <location>
        <begin position="229"/>
        <end position="256"/>
    </location>
</feature>
<dbReference type="Proteomes" id="UP000800035">
    <property type="component" value="Unassembled WGS sequence"/>
</dbReference>
<evidence type="ECO:0000256" key="1">
    <source>
        <dbReference type="ARBA" id="ARBA00004651"/>
    </source>
</evidence>
<feature type="transmembrane region" description="Helical" evidence="10">
    <location>
        <begin position="57"/>
        <end position="76"/>
    </location>
</feature>
<feature type="transmembrane region" description="Helical" evidence="10">
    <location>
        <begin position="164"/>
        <end position="188"/>
    </location>
</feature>
<evidence type="ECO:0000256" key="5">
    <source>
        <dbReference type="ARBA" id="ARBA00022692"/>
    </source>
</evidence>
<comment type="function">
    <text evidence="8">Sulphite efflux pump required for the secretion of sulphite as a reducing agent. In the presence of sulphite, cystine in keratin is directly cleaved to cysteine and S-sulphocysteine, and thereby, reduced proteins become accessible to hydrolysis by a variety of secreted endo- and exoproteases. Excretion of sulphite mediated by an efflux pump also represents a detoxification pathway for dermatophytes during infection of the epidermal stratum corneum, hair and nails, which are rich in cysteine.</text>
</comment>
<evidence type="ECO:0000313" key="12">
    <source>
        <dbReference type="Proteomes" id="UP000800035"/>
    </source>
</evidence>
<dbReference type="PANTHER" id="PTHR31686">
    <property type="match status" value="1"/>
</dbReference>
<evidence type="ECO:0000256" key="6">
    <source>
        <dbReference type="ARBA" id="ARBA00022989"/>
    </source>
</evidence>
<evidence type="ECO:0000256" key="4">
    <source>
        <dbReference type="ARBA" id="ARBA00022475"/>
    </source>
</evidence>
<dbReference type="InterPro" id="IPR038665">
    <property type="entry name" value="Voltage-dep_anion_channel_sf"/>
</dbReference>
<dbReference type="GO" id="GO:0000319">
    <property type="term" value="F:sulfite transmembrane transporter activity"/>
    <property type="evidence" value="ECO:0007669"/>
    <property type="project" value="TreeGrafter"/>
</dbReference>
<keyword evidence="7 10" id="KW-0472">Membrane</keyword>
<proteinExistence type="inferred from homology"/>
<dbReference type="GO" id="GO:0005886">
    <property type="term" value="C:plasma membrane"/>
    <property type="evidence" value="ECO:0007669"/>
    <property type="project" value="UniProtKB-SubCell"/>
</dbReference>
<name>A0A6A5UA23_9PLEO</name>
<gene>
    <name evidence="11" type="ORF">CC80DRAFT_560177</name>
</gene>
<dbReference type="FunFam" id="1.50.10.150:FF:000004">
    <property type="entry name" value="Malic acid transporter"/>
    <property type="match status" value="1"/>
</dbReference>
<reference evidence="11" key="1">
    <citation type="journal article" date="2020" name="Stud. Mycol.">
        <title>101 Dothideomycetes genomes: a test case for predicting lifestyles and emergence of pathogens.</title>
        <authorList>
            <person name="Haridas S."/>
            <person name="Albert R."/>
            <person name="Binder M."/>
            <person name="Bloem J."/>
            <person name="Labutti K."/>
            <person name="Salamov A."/>
            <person name="Andreopoulos B."/>
            <person name="Baker S."/>
            <person name="Barry K."/>
            <person name="Bills G."/>
            <person name="Bluhm B."/>
            <person name="Cannon C."/>
            <person name="Castanera R."/>
            <person name="Culley D."/>
            <person name="Daum C."/>
            <person name="Ezra D."/>
            <person name="Gonzalez J."/>
            <person name="Henrissat B."/>
            <person name="Kuo A."/>
            <person name="Liang C."/>
            <person name="Lipzen A."/>
            <person name="Lutzoni F."/>
            <person name="Magnuson J."/>
            <person name="Mondo S."/>
            <person name="Nolan M."/>
            <person name="Ohm R."/>
            <person name="Pangilinan J."/>
            <person name="Park H.-J."/>
            <person name="Ramirez L."/>
            <person name="Alfaro M."/>
            <person name="Sun H."/>
            <person name="Tritt A."/>
            <person name="Yoshinaga Y."/>
            <person name="Zwiers L.-H."/>
            <person name="Turgeon B."/>
            <person name="Goodwin S."/>
            <person name="Spatafora J."/>
            <person name="Crous P."/>
            <person name="Grigoriev I."/>
        </authorList>
    </citation>
    <scope>NUCLEOTIDE SEQUENCE</scope>
    <source>
        <strain evidence="11">CBS 675.92</strain>
    </source>
</reference>
<feature type="transmembrane region" description="Helical" evidence="10">
    <location>
        <begin position="88"/>
        <end position="113"/>
    </location>
</feature>
<evidence type="ECO:0000256" key="2">
    <source>
        <dbReference type="ARBA" id="ARBA00008566"/>
    </source>
</evidence>
<dbReference type="OrthoDB" id="1099at2759"/>
<dbReference type="InterPro" id="IPR004695">
    <property type="entry name" value="SLAC1/Mae1/Ssu1/TehA"/>
</dbReference>
<dbReference type="PANTHER" id="PTHR31686:SF1">
    <property type="entry name" value="SULFITE EFFLUX PUMP SSU1"/>
    <property type="match status" value="1"/>
</dbReference>
<evidence type="ECO:0000256" key="8">
    <source>
        <dbReference type="ARBA" id="ARBA00056100"/>
    </source>
</evidence>
<evidence type="ECO:0000313" key="11">
    <source>
        <dbReference type="EMBL" id="KAF1957977.1"/>
    </source>
</evidence>
<dbReference type="EMBL" id="ML976988">
    <property type="protein sequence ID" value="KAF1957977.1"/>
    <property type="molecule type" value="Genomic_DNA"/>
</dbReference>
<feature type="transmembrane region" description="Helical" evidence="10">
    <location>
        <begin position="268"/>
        <end position="290"/>
    </location>
</feature>
<keyword evidence="5 10" id="KW-0812">Transmembrane</keyword>
<keyword evidence="3" id="KW-0813">Transport</keyword>
<protein>
    <recommendedName>
        <fullName evidence="9">Sulfite efflux pump SSU1</fullName>
    </recommendedName>
</protein>
<accession>A0A6A5UA23</accession>
<dbReference type="CDD" id="cd09318">
    <property type="entry name" value="TDT_SSU1"/>
    <property type="match status" value="1"/>
</dbReference>
<keyword evidence="4" id="KW-1003">Cell membrane</keyword>
<evidence type="ECO:0000256" key="10">
    <source>
        <dbReference type="SAM" id="Phobius"/>
    </source>
</evidence>
<evidence type="ECO:0000256" key="7">
    <source>
        <dbReference type="ARBA" id="ARBA00023136"/>
    </source>
</evidence>
<comment type="subcellular location">
    <subcellularLocation>
        <location evidence="1">Cell membrane</location>
        <topology evidence="1">Multi-pass membrane protein</topology>
    </subcellularLocation>
</comment>
<feature type="transmembrane region" description="Helical" evidence="10">
    <location>
        <begin position="373"/>
        <end position="395"/>
    </location>
</feature>
<sequence>MSTEAEPCTHVDEVTVVDLSDSSTETGTSDSPDLKHPAIPKWLIRERKGWRWAVQNFTPAWFASNMGTGIVATLLYTFSNMYPPNRTVFFSLSMAFFIINVVLFCLYFAISVLRYSLYPATWKLTFHHPLESLFIGTVPMGFAGIINMFTLACVSRWGGASVQVAWGLWFIDSILSLACCFGIPFLMMTKHTHRHETMTAVWFLPIVSPIVASATGALVADALTNPQHALWTITISYILWGTSVPLSFIAMTIYFYRLAVHNLPAHSATVSVFLPIGSMGLGGFAILKLGRVAMEVFPQTGTLHPNGGEILHVIGFGFALIMWGFGLVWLVFAICSIVNRRRFPFNIGWWGFTFPVGVFATATLLFGEEMPSTFFRVMGTILSVCVMLIWIVVAYKTVKDVLFRRALFDSPSLREFEKECEMKEEEGEKEQQDV</sequence>
<evidence type="ECO:0000256" key="3">
    <source>
        <dbReference type="ARBA" id="ARBA00022448"/>
    </source>
</evidence>
<evidence type="ECO:0000256" key="9">
    <source>
        <dbReference type="ARBA" id="ARBA00072906"/>
    </source>
</evidence>
<organism evidence="11 12">
    <name type="scientific">Byssothecium circinans</name>
    <dbReference type="NCBI Taxonomy" id="147558"/>
    <lineage>
        <taxon>Eukaryota</taxon>
        <taxon>Fungi</taxon>
        <taxon>Dikarya</taxon>
        <taxon>Ascomycota</taxon>
        <taxon>Pezizomycotina</taxon>
        <taxon>Dothideomycetes</taxon>
        <taxon>Pleosporomycetidae</taxon>
        <taxon>Pleosporales</taxon>
        <taxon>Massarineae</taxon>
        <taxon>Massarinaceae</taxon>
        <taxon>Byssothecium</taxon>
    </lineage>
</organism>
<feature type="transmembrane region" description="Helical" evidence="10">
    <location>
        <begin position="310"/>
        <end position="335"/>
    </location>
</feature>
<keyword evidence="12" id="KW-1185">Reference proteome</keyword>
<feature type="transmembrane region" description="Helical" evidence="10">
    <location>
        <begin position="347"/>
        <end position="367"/>
    </location>
</feature>
<dbReference type="AlphaFoldDB" id="A0A6A5UA23"/>
<dbReference type="Pfam" id="PF03595">
    <property type="entry name" value="SLAC1"/>
    <property type="match status" value="1"/>
</dbReference>
<feature type="transmembrane region" description="Helical" evidence="10">
    <location>
        <begin position="200"/>
        <end position="223"/>
    </location>
</feature>
<dbReference type="InterPro" id="IPR051629">
    <property type="entry name" value="Sulfite_efflux_TDT"/>
</dbReference>